<dbReference type="SUPFAM" id="SSF52540">
    <property type="entry name" value="P-loop containing nucleoside triphosphate hydrolases"/>
    <property type="match status" value="1"/>
</dbReference>
<dbReference type="OrthoDB" id="10257085at2759"/>
<protein>
    <submittedName>
        <fullName evidence="2">Uridine-cytidine kinase 2-B</fullName>
    </submittedName>
</protein>
<evidence type="ECO:0000259" key="1">
    <source>
        <dbReference type="Pfam" id="PF00485"/>
    </source>
</evidence>
<dbReference type="GO" id="GO:0016301">
    <property type="term" value="F:kinase activity"/>
    <property type="evidence" value="ECO:0007669"/>
    <property type="project" value="UniProtKB-KW"/>
</dbReference>
<dbReference type="InterPro" id="IPR006083">
    <property type="entry name" value="PRK/URK"/>
</dbReference>
<dbReference type="Pfam" id="PF00485">
    <property type="entry name" value="PRK"/>
    <property type="match status" value="1"/>
</dbReference>
<name>A0A2G8KV44_STIJA</name>
<dbReference type="GO" id="GO:0005524">
    <property type="term" value="F:ATP binding"/>
    <property type="evidence" value="ECO:0007669"/>
    <property type="project" value="InterPro"/>
</dbReference>
<comment type="caution">
    <text evidence="2">The sequence shown here is derived from an EMBL/GenBank/DDBJ whole genome shotgun (WGS) entry which is preliminary data.</text>
</comment>
<dbReference type="PANTHER" id="PTHR10285">
    <property type="entry name" value="URIDINE KINASE"/>
    <property type="match status" value="1"/>
</dbReference>
<evidence type="ECO:0000313" key="2">
    <source>
        <dbReference type="EMBL" id="PIK51780.1"/>
    </source>
</evidence>
<evidence type="ECO:0000313" key="3">
    <source>
        <dbReference type="Proteomes" id="UP000230750"/>
    </source>
</evidence>
<dbReference type="UniPathway" id="UPA00579">
    <property type="reaction ID" value="UER00640"/>
</dbReference>
<feature type="domain" description="Phosphoribulokinase/uridine kinase" evidence="1">
    <location>
        <begin position="1"/>
        <end position="95"/>
    </location>
</feature>
<keyword evidence="3" id="KW-1185">Reference proteome</keyword>
<organism evidence="2 3">
    <name type="scientific">Stichopus japonicus</name>
    <name type="common">Sea cucumber</name>
    <dbReference type="NCBI Taxonomy" id="307972"/>
    <lineage>
        <taxon>Eukaryota</taxon>
        <taxon>Metazoa</taxon>
        <taxon>Echinodermata</taxon>
        <taxon>Eleutherozoa</taxon>
        <taxon>Echinozoa</taxon>
        <taxon>Holothuroidea</taxon>
        <taxon>Aspidochirotacea</taxon>
        <taxon>Aspidochirotida</taxon>
        <taxon>Stichopodidae</taxon>
        <taxon>Apostichopus</taxon>
    </lineage>
</organism>
<keyword evidence="2" id="KW-0418">Kinase</keyword>
<gene>
    <name evidence="2" type="ORF">BSL78_11304</name>
</gene>
<dbReference type="STRING" id="307972.A0A2G8KV44"/>
<dbReference type="PRINTS" id="PR00988">
    <property type="entry name" value="URIDINKINASE"/>
</dbReference>
<dbReference type="InterPro" id="IPR027417">
    <property type="entry name" value="P-loop_NTPase"/>
</dbReference>
<dbReference type="GO" id="GO:0044211">
    <property type="term" value="P:CTP salvage"/>
    <property type="evidence" value="ECO:0007669"/>
    <property type="project" value="UniProtKB-UniPathway"/>
</dbReference>
<accession>A0A2G8KV44</accession>
<dbReference type="EMBL" id="MRZV01000356">
    <property type="protein sequence ID" value="PIK51780.1"/>
    <property type="molecule type" value="Genomic_DNA"/>
</dbReference>
<keyword evidence="2" id="KW-0808">Transferase</keyword>
<proteinExistence type="predicted"/>
<dbReference type="Gene3D" id="3.40.50.300">
    <property type="entry name" value="P-loop containing nucleotide triphosphate hydrolases"/>
    <property type="match status" value="1"/>
</dbReference>
<dbReference type="AlphaFoldDB" id="A0A2G8KV44"/>
<sequence length="131" mass="15372">MTSVLRDIAAGKTVQIPVYDKVANARKKDEFKTIYPTDVVVFEGILVFYFKTIRDLWHMKLFVDTDADTRLSRRVLRDVKERGRDLQTVLLQYYMVEIGCFLQEQNGNGTFTTFVRYIINNEQEDFFGPKT</sequence>
<dbReference type="Proteomes" id="UP000230750">
    <property type="component" value="Unassembled WGS sequence"/>
</dbReference>
<reference evidence="2 3" key="1">
    <citation type="journal article" date="2017" name="PLoS Biol.">
        <title>The sea cucumber genome provides insights into morphological evolution and visceral regeneration.</title>
        <authorList>
            <person name="Zhang X."/>
            <person name="Sun L."/>
            <person name="Yuan J."/>
            <person name="Sun Y."/>
            <person name="Gao Y."/>
            <person name="Zhang L."/>
            <person name="Li S."/>
            <person name="Dai H."/>
            <person name="Hamel J.F."/>
            <person name="Liu C."/>
            <person name="Yu Y."/>
            <person name="Liu S."/>
            <person name="Lin W."/>
            <person name="Guo K."/>
            <person name="Jin S."/>
            <person name="Xu P."/>
            <person name="Storey K.B."/>
            <person name="Huan P."/>
            <person name="Zhang T."/>
            <person name="Zhou Y."/>
            <person name="Zhang J."/>
            <person name="Lin C."/>
            <person name="Li X."/>
            <person name="Xing L."/>
            <person name="Huo D."/>
            <person name="Sun M."/>
            <person name="Wang L."/>
            <person name="Mercier A."/>
            <person name="Li F."/>
            <person name="Yang H."/>
            <person name="Xiang J."/>
        </authorList>
    </citation>
    <scope>NUCLEOTIDE SEQUENCE [LARGE SCALE GENOMIC DNA]</scope>
    <source>
        <strain evidence="2">Shaxun</strain>
        <tissue evidence="2">Muscle</tissue>
    </source>
</reference>